<dbReference type="PROSITE" id="PS01124">
    <property type="entry name" value="HTH_ARAC_FAMILY_2"/>
    <property type="match status" value="1"/>
</dbReference>
<sequence length="120" mass="14035">IEELQIEEESSDKKFIDKVMEIVKANYKNSYYEISDLVEAMGISKSLFNKKMQSLVGQPAGQFLRNYRLNIAYELILKNKKTKNMNISEIAYEVGFNDPKYFTRCFTKHFNVLPSSLMDE</sequence>
<organism evidence="5 6">
    <name type="scientific">Bacteroides graminisolvens</name>
    <dbReference type="NCBI Taxonomy" id="477666"/>
    <lineage>
        <taxon>Bacteria</taxon>
        <taxon>Pseudomonadati</taxon>
        <taxon>Bacteroidota</taxon>
        <taxon>Bacteroidia</taxon>
        <taxon>Bacteroidales</taxon>
        <taxon>Bacteroidaceae</taxon>
        <taxon>Bacteroides</taxon>
    </lineage>
</organism>
<evidence type="ECO:0000256" key="3">
    <source>
        <dbReference type="ARBA" id="ARBA00023163"/>
    </source>
</evidence>
<evidence type="ECO:0000256" key="1">
    <source>
        <dbReference type="ARBA" id="ARBA00023015"/>
    </source>
</evidence>
<dbReference type="Pfam" id="PF12833">
    <property type="entry name" value="HTH_18"/>
    <property type="match status" value="1"/>
</dbReference>
<keyword evidence="2" id="KW-0238">DNA-binding</keyword>
<keyword evidence="1" id="KW-0805">Transcription regulation</keyword>
<evidence type="ECO:0000259" key="4">
    <source>
        <dbReference type="PROSITE" id="PS01124"/>
    </source>
</evidence>
<dbReference type="PANTHER" id="PTHR43280:SF2">
    <property type="entry name" value="HTH-TYPE TRANSCRIPTIONAL REGULATOR EXSA"/>
    <property type="match status" value="1"/>
</dbReference>
<dbReference type="InterPro" id="IPR009057">
    <property type="entry name" value="Homeodomain-like_sf"/>
</dbReference>
<dbReference type="EMBL" id="DPVG01000191">
    <property type="protein sequence ID" value="HCK24170.1"/>
    <property type="molecule type" value="Genomic_DNA"/>
</dbReference>
<dbReference type="GO" id="GO:0043565">
    <property type="term" value="F:sequence-specific DNA binding"/>
    <property type="evidence" value="ECO:0007669"/>
    <property type="project" value="InterPro"/>
</dbReference>
<dbReference type="SUPFAM" id="SSF46689">
    <property type="entry name" value="Homeodomain-like"/>
    <property type="match status" value="1"/>
</dbReference>
<keyword evidence="3" id="KW-0804">Transcription</keyword>
<evidence type="ECO:0000313" key="5">
    <source>
        <dbReference type="EMBL" id="HCK24170.1"/>
    </source>
</evidence>
<dbReference type="SMART" id="SM00342">
    <property type="entry name" value="HTH_ARAC"/>
    <property type="match status" value="1"/>
</dbReference>
<evidence type="ECO:0000256" key="2">
    <source>
        <dbReference type="ARBA" id="ARBA00023125"/>
    </source>
</evidence>
<dbReference type="Proteomes" id="UP000263098">
    <property type="component" value="Unassembled WGS sequence"/>
</dbReference>
<proteinExistence type="predicted"/>
<dbReference type="PANTHER" id="PTHR43280">
    <property type="entry name" value="ARAC-FAMILY TRANSCRIPTIONAL REGULATOR"/>
    <property type="match status" value="1"/>
</dbReference>
<comment type="caution">
    <text evidence="5">The sequence shown here is derived from an EMBL/GenBank/DDBJ whole genome shotgun (WGS) entry which is preliminary data.</text>
</comment>
<dbReference type="GO" id="GO:0003700">
    <property type="term" value="F:DNA-binding transcription factor activity"/>
    <property type="evidence" value="ECO:0007669"/>
    <property type="project" value="InterPro"/>
</dbReference>
<dbReference type="AlphaFoldDB" id="A0A3D2SF86"/>
<dbReference type="InterPro" id="IPR018060">
    <property type="entry name" value="HTH_AraC"/>
</dbReference>
<gene>
    <name evidence="5" type="ORF">DHW31_05170</name>
</gene>
<dbReference type="Gene3D" id="1.10.10.60">
    <property type="entry name" value="Homeodomain-like"/>
    <property type="match status" value="2"/>
</dbReference>
<feature type="non-terminal residue" evidence="5">
    <location>
        <position position="1"/>
    </location>
</feature>
<accession>A0A3D2SF86</accession>
<protein>
    <recommendedName>
        <fullName evidence="4">HTH araC/xylS-type domain-containing protein</fullName>
    </recommendedName>
</protein>
<feature type="domain" description="HTH araC/xylS-type" evidence="4">
    <location>
        <begin position="17"/>
        <end position="120"/>
    </location>
</feature>
<dbReference type="InterPro" id="IPR020449">
    <property type="entry name" value="Tscrpt_reg_AraC-type_HTH"/>
</dbReference>
<evidence type="ECO:0000313" key="6">
    <source>
        <dbReference type="Proteomes" id="UP000263098"/>
    </source>
</evidence>
<name>A0A3D2SF86_9BACE</name>
<reference evidence="5 6" key="1">
    <citation type="journal article" date="2018" name="Nat. Biotechnol.">
        <title>A standardized bacterial taxonomy based on genome phylogeny substantially revises the tree of life.</title>
        <authorList>
            <person name="Parks D.H."/>
            <person name="Chuvochina M."/>
            <person name="Waite D.W."/>
            <person name="Rinke C."/>
            <person name="Skarshewski A."/>
            <person name="Chaumeil P.A."/>
            <person name="Hugenholtz P."/>
        </authorList>
    </citation>
    <scope>NUCLEOTIDE SEQUENCE [LARGE SCALE GENOMIC DNA]</scope>
    <source>
        <strain evidence="5">UBA9667</strain>
    </source>
</reference>
<dbReference type="PRINTS" id="PR00032">
    <property type="entry name" value="HTHARAC"/>
</dbReference>